<dbReference type="InterPro" id="IPR038721">
    <property type="entry name" value="IS701-like_DDE_dom"/>
</dbReference>
<comment type="caution">
    <text evidence="2">The sequence shown here is derived from an EMBL/GenBank/DDBJ whole genome shotgun (WGS) entry which is preliminary data.</text>
</comment>
<proteinExistence type="predicted"/>
<feature type="domain" description="Transposase IS701-like DDE" evidence="1">
    <location>
        <begin position="70"/>
        <end position="226"/>
    </location>
</feature>
<evidence type="ECO:0000259" key="1">
    <source>
        <dbReference type="Pfam" id="PF13546"/>
    </source>
</evidence>
<evidence type="ECO:0000313" key="2">
    <source>
        <dbReference type="EMBL" id="MEQ2367041.1"/>
    </source>
</evidence>
<dbReference type="SUPFAM" id="SSF53098">
    <property type="entry name" value="Ribonuclease H-like"/>
    <property type="match status" value="1"/>
</dbReference>
<protein>
    <submittedName>
        <fullName evidence="2">Transposase</fullName>
    </submittedName>
</protein>
<reference evidence="2 3" key="1">
    <citation type="submission" date="2024-03" db="EMBL/GenBank/DDBJ databases">
        <title>Human intestinal bacterial collection.</title>
        <authorList>
            <person name="Pauvert C."/>
            <person name="Hitch T.C.A."/>
            <person name="Clavel T."/>
        </authorList>
    </citation>
    <scope>NUCLEOTIDE SEQUENCE [LARGE SCALE GENOMIC DNA]</scope>
    <source>
        <strain evidence="2 3">CLA-AA-H190</strain>
    </source>
</reference>
<organism evidence="2 3">
    <name type="scientific">Coprococcus intestinihominis</name>
    <dbReference type="NCBI Taxonomy" id="3133154"/>
    <lineage>
        <taxon>Bacteria</taxon>
        <taxon>Bacillati</taxon>
        <taxon>Bacillota</taxon>
        <taxon>Clostridia</taxon>
        <taxon>Lachnospirales</taxon>
        <taxon>Lachnospiraceae</taxon>
        <taxon>Coprococcus</taxon>
    </lineage>
</organism>
<dbReference type="Pfam" id="PF13546">
    <property type="entry name" value="DDE_5"/>
    <property type="match status" value="1"/>
</dbReference>
<dbReference type="RefSeq" id="WP_349086720.1">
    <property type="nucleotide sequence ID" value="NZ_JBBMEK010000499.1"/>
</dbReference>
<dbReference type="Proteomes" id="UP001469749">
    <property type="component" value="Unassembled WGS sequence"/>
</dbReference>
<sequence length="226" mass="25721">MSSIPQNHFDENDLIDCVQRFFSKHHVGKLLARCNGMKEKGVSPVSLLRYKLSNIFVGRSMYMQQRTGSFKEDFSKNTFYRFLNSVKTNWLRFTSLLAADIVNNDLKDLTDDNRKNVFIIDDSLFNRTSCKKTELASKVFDHTDMHFKKGFRMLTLSWSDGNTLIPVNSCLLASAKDTNIIGPVKDFDNRTIAGKRRKLAQTKAPEAMMTLLDTAISAGLKADYVL</sequence>
<keyword evidence="3" id="KW-1185">Reference proteome</keyword>
<dbReference type="InterPro" id="IPR012337">
    <property type="entry name" value="RNaseH-like_sf"/>
</dbReference>
<feature type="non-terminal residue" evidence="2">
    <location>
        <position position="226"/>
    </location>
</feature>
<gene>
    <name evidence="2" type="ORF">WMO25_18470</name>
</gene>
<dbReference type="EMBL" id="JBBMEK010000499">
    <property type="protein sequence ID" value="MEQ2367041.1"/>
    <property type="molecule type" value="Genomic_DNA"/>
</dbReference>
<accession>A0ABV1B9D2</accession>
<name>A0ABV1B9D2_9FIRM</name>
<evidence type="ECO:0000313" key="3">
    <source>
        <dbReference type="Proteomes" id="UP001469749"/>
    </source>
</evidence>